<dbReference type="Proteomes" id="UP000011613">
    <property type="component" value="Unassembled WGS sequence"/>
</dbReference>
<accession>L9Y4P2</accession>
<dbReference type="EMBL" id="AOIC01000070">
    <property type="protein sequence ID" value="ELY68636.1"/>
    <property type="molecule type" value="Genomic_DNA"/>
</dbReference>
<evidence type="ECO:0000256" key="1">
    <source>
        <dbReference type="SAM" id="MobiDB-lite"/>
    </source>
</evidence>
<protein>
    <submittedName>
        <fullName evidence="2">Uncharacterized protein</fullName>
    </submittedName>
</protein>
<organism evidence="2 3">
    <name type="scientific">Natronobacterium gregoryi (strain ATCC 43098 / DSM 3393 / CCM 3738 / CIP 104747 / IAM 13177 / JCM 8860 / NBRC 102187 / NCIMB 2189 / SP2)</name>
    <dbReference type="NCBI Taxonomy" id="797304"/>
    <lineage>
        <taxon>Archaea</taxon>
        <taxon>Methanobacteriati</taxon>
        <taxon>Methanobacteriota</taxon>
        <taxon>Stenosarchaea group</taxon>
        <taxon>Halobacteria</taxon>
        <taxon>Halobacteriales</taxon>
        <taxon>Natrialbaceae</taxon>
        <taxon>Natronobacterium</taxon>
    </lineage>
</organism>
<feature type="region of interest" description="Disordered" evidence="1">
    <location>
        <begin position="75"/>
        <end position="110"/>
    </location>
</feature>
<name>L9Y4P2_NATGS</name>
<gene>
    <name evidence="2" type="ORF">C490_09463</name>
</gene>
<sequence>MSDHHHFLVGVGTDRAGDVPARARVGRHHDLDSCASAPLGVLDEPVTCLGADADPRNGRLAGDRSLEVGRCDLFGRPVAGVDQPPPRRRTASTGVHSPRTDDRGRPHGRQ</sequence>
<feature type="compositionally biased region" description="Basic and acidic residues" evidence="1">
    <location>
        <begin position="98"/>
        <end position="110"/>
    </location>
</feature>
<evidence type="ECO:0000313" key="3">
    <source>
        <dbReference type="Proteomes" id="UP000011613"/>
    </source>
</evidence>
<dbReference type="AlphaFoldDB" id="L9Y4P2"/>
<evidence type="ECO:0000313" key="2">
    <source>
        <dbReference type="EMBL" id="ELY68636.1"/>
    </source>
</evidence>
<comment type="caution">
    <text evidence="2">The sequence shown here is derived from an EMBL/GenBank/DDBJ whole genome shotgun (WGS) entry which is preliminary data.</text>
</comment>
<reference evidence="2 3" key="1">
    <citation type="journal article" date="2014" name="PLoS Genet.">
        <title>Phylogenetically driven sequencing of extremely halophilic archaea reveals strategies for static and dynamic osmo-response.</title>
        <authorList>
            <person name="Becker E.A."/>
            <person name="Seitzer P.M."/>
            <person name="Tritt A."/>
            <person name="Larsen D."/>
            <person name="Krusor M."/>
            <person name="Yao A.I."/>
            <person name="Wu D."/>
            <person name="Madern D."/>
            <person name="Eisen J.A."/>
            <person name="Darling A.E."/>
            <person name="Facciotti M.T."/>
        </authorList>
    </citation>
    <scope>NUCLEOTIDE SEQUENCE [LARGE SCALE GENOMIC DNA]</scope>
    <source>
        <strain evidence="2 3">SP2</strain>
    </source>
</reference>
<proteinExistence type="predicted"/>